<evidence type="ECO:0000313" key="2">
    <source>
        <dbReference type="EMBL" id="SVC77991.1"/>
    </source>
</evidence>
<dbReference type="PANTHER" id="PTHR12128:SF66">
    <property type="entry name" value="4-HYDROXY-2-OXOGLUTARATE ALDOLASE, MITOCHONDRIAL"/>
    <property type="match status" value="1"/>
</dbReference>
<dbReference type="SUPFAM" id="SSF51569">
    <property type="entry name" value="Aldolase"/>
    <property type="match status" value="1"/>
</dbReference>
<evidence type="ECO:0000256" key="1">
    <source>
        <dbReference type="ARBA" id="ARBA00023239"/>
    </source>
</evidence>
<dbReference type="EMBL" id="UINC01110468">
    <property type="protein sequence ID" value="SVC77991.1"/>
    <property type="molecule type" value="Genomic_DNA"/>
</dbReference>
<sequence length="148" mass="15719">VSKQTTCLHLKDCLNFGGEKIMGDNFSGVHWMLATPFFDNENLDLKSMSALATKAEEFGCTGIVALGVTGEVAKLTDNERTQISETVISSSKNIPITLGTSGGSSFTVINRSIEAQKLGAAAVMVSAPPMLKPNDDALLTFYEKLGNS</sequence>
<dbReference type="Pfam" id="PF00701">
    <property type="entry name" value="DHDPS"/>
    <property type="match status" value="1"/>
</dbReference>
<protein>
    <recommendedName>
        <fullName evidence="3">Dihydrodipicolinate synthase family protein</fullName>
    </recommendedName>
</protein>
<gene>
    <name evidence="2" type="ORF">METZ01_LOCUS330845</name>
</gene>
<dbReference type="AlphaFoldDB" id="A0A382Q165"/>
<accession>A0A382Q165</accession>
<evidence type="ECO:0008006" key="3">
    <source>
        <dbReference type="Google" id="ProtNLM"/>
    </source>
</evidence>
<feature type="non-terminal residue" evidence="2">
    <location>
        <position position="1"/>
    </location>
</feature>
<dbReference type="InterPro" id="IPR002220">
    <property type="entry name" value="DapA-like"/>
</dbReference>
<dbReference type="GO" id="GO:0008840">
    <property type="term" value="F:4-hydroxy-tetrahydrodipicolinate synthase activity"/>
    <property type="evidence" value="ECO:0007669"/>
    <property type="project" value="TreeGrafter"/>
</dbReference>
<dbReference type="CDD" id="cd00408">
    <property type="entry name" value="DHDPS-like"/>
    <property type="match status" value="1"/>
</dbReference>
<dbReference type="Gene3D" id="3.20.20.70">
    <property type="entry name" value="Aldolase class I"/>
    <property type="match status" value="1"/>
</dbReference>
<name>A0A382Q165_9ZZZZ</name>
<dbReference type="PANTHER" id="PTHR12128">
    <property type="entry name" value="DIHYDRODIPICOLINATE SYNTHASE"/>
    <property type="match status" value="1"/>
</dbReference>
<dbReference type="InterPro" id="IPR013785">
    <property type="entry name" value="Aldolase_TIM"/>
</dbReference>
<organism evidence="2">
    <name type="scientific">marine metagenome</name>
    <dbReference type="NCBI Taxonomy" id="408172"/>
    <lineage>
        <taxon>unclassified sequences</taxon>
        <taxon>metagenomes</taxon>
        <taxon>ecological metagenomes</taxon>
    </lineage>
</organism>
<dbReference type="GO" id="GO:0005829">
    <property type="term" value="C:cytosol"/>
    <property type="evidence" value="ECO:0007669"/>
    <property type="project" value="TreeGrafter"/>
</dbReference>
<keyword evidence="1" id="KW-0456">Lyase</keyword>
<reference evidence="2" key="1">
    <citation type="submission" date="2018-05" db="EMBL/GenBank/DDBJ databases">
        <authorList>
            <person name="Lanie J.A."/>
            <person name="Ng W.-L."/>
            <person name="Kazmierczak K.M."/>
            <person name="Andrzejewski T.M."/>
            <person name="Davidsen T.M."/>
            <person name="Wayne K.J."/>
            <person name="Tettelin H."/>
            <person name="Glass J.I."/>
            <person name="Rusch D."/>
            <person name="Podicherti R."/>
            <person name="Tsui H.-C.T."/>
            <person name="Winkler M.E."/>
        </authorList>
    </citation>
    <scope>NUCLEOTIDE SEQUENCE</scope>
</reference>
<proteinExistence type="predicted"/>
<feature type="non-terminal residue" evidence="2">
    <location>
        <position position="148"/>
    </location>
</feature>